<feature type="region of interest" description="Disordered" evidence="1">
    <location>
        <begin position="1"/>
        <end position="55"/>
    </location>
</feature>
<feature type="non-terminal residue" evidence="2">
    <location>
        <position position="1"/>
    </location>
</feature>
<dbReference type="EMBL" id="BKCJ011072414">
    <property type="protein sequence ID" value="GFC79867.1"/>
    <property type="molecule type" value="Genomic_DNA"/>
</dbReference>
<organism evidence="2">
    <name type="scientific">Tanacetum cinerariifolium</name>
    <name type="common">Dalmatian daisy</name>
    <name type="synonym">Chrysanthemum cinerariifolium</name>
    <dbReference type="NCBI Taxonomy" id="118510"/>
    <lineage>
        <taxon>Eukaryota</taxon>
        <taxon>Viridiplantae</taxon>
        <taxon>Streptophyta</taxon>
        <taxon>Embryophyta</taxon>
        <taxon>Tracheophyta</taxon>
        <taxon>Spermatophyta</taxon>
        <taxon>Magnoliopsida</taxon>
        <taxon>eudicotyledons</taxon>
        <taxon>Gunneridae</taxon>
        <taxon>Pentapetalae</taxon>
        <taxon>asterids</taxon>
        <taxon>campanulids</taxon>
        <taxon>Asterales</taxon>
        <taxon>Asteraceae</taxon>
        <taxon>Asteroideae</taxon>
        <taxon>Anthemideae</taxon>
        <taxon>Anthemidinae</taxon>
        <taxon>Tanacetum</taxon>
    </lineage>
</organism>
<sequence>EPALEQAQQQDVYQPPPSPVVAPHPFPGLMPSPPRQSSPPPIPFDPAPTFGVVSTDPIPDIISSFEPSEPVLKISHPTKAEQRGITY</sequence>
<reference evidence="2" key="1">
    <citation type="journal article" date="2019" name="Sci. Rep.">
        <title>Draft genome of Tanacetum cinerariifolium, the natural source of mosquito coil.</title>
        <authorList>
            <person name="Yamashiro T."/>
            <person name="Shiraishi A."/>
            <person name="Satake H."/>
            <person name="Nakayama K."/>
        </authorList>
    </citation>
    <scope>NUCLEOTIDE SEQUENCE</scope>
</reference>
<accession>A0A699R4A0</accession>
<feature type="compositionally biased region" description="Pro residues" evidence="1">
    <location>
        <begin position="14"/>
        <end position="46"/>
    </location>
</feature>
<protein>
    <submittedName>
        <fullName evidence="2">Uncharacterized protein</fullName>
    </submittedName>
</protein>
<gene>
    <name evidence="2" type="ORF">Tci_851837</name>
</gene>
<feature type="compositionally biased region" description="Polar residues" evidence="1">
    <location>
        <begin position="1"/>
        <end position="11"/>
    </location>
</feature>
<name>A0A699R4A0_TANCI</name>
<comment type="caution">
    <text evidence="2">The sequence shown here is derived from an EMBL/GenBank/DDBJ whole genome shotgun (WGS) entry which is preliminary data.</text>
</comment>
<proteinExistence type="predicted"/>
<evidence type="ECO:0000256" key="1">
    <source>
        <dbReference type="SAM" id="MobiDB-lite"/>
    </source>
</evidence>
<evidence type="ECO:0000313" key="2">
    <source>
        <dbReference type="EMBL" id="GFC79867.1"/>
    </source>
</evidence>
<dbReference type="AlphaFoldDB" id="A0A699R4A0"/>